<evidence type="ECO:0000313" key="2">
    <source>
        <dbReference type="Proteomes" id="UP000093861"/>
    </source>
</evidence>
<sequence length="60" mass="6483">MITTVANAPEGRAIARGGRPDVLDYPNFFGAKIRFGDRQARCRGLGVSDPADGHPFQPEL</sequence>
<proteinExistence type="predicted"/>
<dbReference type="AlphaFoldDB" id="A0A1A2SH53"/>
<dbReference type="Proteomes" id="UP000093861">
    <property type="component" value="Unassembled WGS sequence"/>
</dbReference>
<reference evidence="1 2" key="1">
    <citation type="submission" date="2016-06" db="EMBL/GenBank/DDBJ databases">
        <authorList>
            <person name="Kjaerup R.B."/>
            <person name="Dalgaard T.S."/>
            <person name="Juul-Madsen H.R."/>
        </authorList>
    </citation>
    <scope>NUCLEOTIDE SEQUENCE [LARGE SCALE GENOMIC DNA]</scope>
    <source>
        <strain evidence="1 2">E2464</strain>
    </source>
</reference>
<organism evidence="1 2">
    <name type="scientific">Mycobacterium colombiense</name>
    <dbReference type="NCBI Taxonomy" id="339268"/>
    <lineage>
        <taxon>Bacteria</taxon>
        <taxon>Bacillati</taxon>
        <taxon>Actinomycetota</taxon>
        <taxon>Actinomycetes</taxon>
        <taxon>Mycobacteriales</taxon>
        <taxon>Mycobacteriaceae</taxon>
        <taxon>Mycobacterium</taxon>
        <taxon>Mycobacterium avium complex (MAC)</taxon>
    </lineage>
</organism>
<comment type="caution">
    <text evidence="1">The sequence shown here is derived from an EMBL/GenBank/DDBJ whole genome shotgun (WGS) entry which is preliminary data.</text>
</comment>
<evidence type="ECO:0000313" key="1">
    <source>
        <dbReference type="EMBL" id="OBH63097.1"/>
    </source>
</evidence>
<protein>
    <submittedName>
        <fullName evidence="1">Uncharacterized protein</fullName>
    </submittedName>
</protein>
<name>A0A1A2SH53_9MYCO</name>
<accession>A0A1A2SH53</accession>
<dbReference type="EMBL" id="LZJS01000057">
    <property type="protein sequence ID" value="OBH63097.1"/>
    <property type="molecule type" value="Genomic_DNA"/>
</dbReference>
<gene>
    <name evidence="1" type="ORF">A5685_01580</name>
</gene>